<gene>
    <name evidence="1" type="ORF">QWZ16_03705</name>
</gene>
<evidence type="ECO:0008006" key="3">
    <source>
        <dbReference type="Google" id="ProtNLM"/>
    </source>
</evidence>
<name>A0ABT8BPW0_9VIBR</name>
<evidence type="ECO:0000313" key="1">
    <source>
        <dbReference type="EMBL" id="MDN3608847.1"/>
    </source>
</evidence>
<dbReference type="Proteomes" id="UP001238540">
    <property type="component" value="Unassembled WGS sequence"/>
</dbReference>
<reference evidence="2" key="1">
    <citation type="journal article" date="2019" name="Int. J. Syst. Evol. Microbiol.">
        <title>The Global Catalogue of Microorganisms (GCM) 10K type strain sequencing project: providing services to taxonomists for standard genome sequencing and annotation.</title>
        <authorList>
            <consortium name="The Broad Institute Genomics Platform"/>
            <consortium name="The Broad Institute Genome Sequencing Center for Infectious Disease"/>
            <person name="Wu L."/>
            <person name="Ma J."/>
        </authorList>
    </citation>
    <scope>NUCLEOTIDE SEQUENCE [LARGE SCALE GENOMIC DNA]</scope>
    <source>
        <strain evidence="2">CECT 7398</strain>
    </source>
</reference>
<comment type="caution">
    <text evidence="1">The sequence shown here is derived from an EMBL/GenBank/DDBJ whole genome shotgun (WGS) entry which is preliminary data.</text>
</comment>
<dbReference type="RefSeq" id="WP_170883564.1">
    <property type="nucleotide sequence ID" value="NZ_JABEYA020000011.1"/>
</dbReference>
<protein>
    <recommendedName>
        <fullName evidence="3">DUF3630 family protein</fullName>
    </recommendedName>
</protein>
<dbReference type="EMBL" id="JAUFQC010000001">
    <property type="protein sequence ID" value="MDN3608847.1"/>
    <property type="molecule type" value="Genomic_DNA"/>
</dbReference>
<accession>A0ABT8BPW0</accession>
<sequence length="108" mass="12501">MKIISFHESTVVQFYVERNTALLLLEGVTTDSLSDKVQIVIDNFSTFLVDGVVHEDLFFMPFSDGEVLVLELNDDGYYMLIEWHDFSPHTSFIQEYEFKTGKINTLIL</sequence>
<organism evidence="1 2">
    <name type="scientific">Vibrio ostreicida</name>
    <dbReference type="NCBI Taxonomy" id="526588"/>
    <lineage>
        <taxon>Bacteria</taxon>
        <taxon>Pseudomonadati</taxon>
        <taxon>Pseudomonadota</taxon>
        <taxon>Gammaproteobacteria</taxon>
        <taxon>Vibrionales</taxon>
        <taxon>Vibrionaceae</taxon>
        <taxon>Vibrio</taxon>
    </lineage>
</organism>
<evidence type="ECO:0000313" key="2">
    <source>
        <dbReference type="Proteomes" id="UP001238540"/>
    </source>
</evidence>
<proteinExistence type="predicted"/>
<keyword evidence="2" id="KW-1185">Reference proteome</keyword>